<keyword evidence="3" id="KW-1185">Reference proteome</keyword>
<proteinExistence type="predicted"/>
<accession>A0A928ZTE9</accession>
<dbReference type="Pfam" id="PF05685">
    <property type="entry name" value="Uma2"/>
    <property type="match status" value="1"/>
</dbReference>
<dbReference type="InterPro" id="IPR011335">
    <property type="entry name" value="Restrct_endonuc-II-like"/>
</dbReference>
<comment type="caution">
    <text evidence="2">The sequence shown here is derived from an EMBL/GenBank/DDBJ whole genome shotgun (WGS) entry which is preliminary data.</text>
</comment>
<dbReference type="PANTHER" id="PTHR34107:SF8">
    <property type="entry name" value="UNIDENTIFIED OPEN READING FRAME"/>
    <property type="match status" value="1"/>
</dbReference>
<dbReference type="CDD" id="cd06260">
    <property type="entry name" value="DUF820-like"/>
    <property type="match status" value="1"/>
</dbReference>
<dbReference type="EMBL" id="JADEXP010000082">
    <property type="protein sequence ID" value="MBE9067211.1"/>
    <property type="molecule type" value="Genomic_DNA"/>
</dbReference>
<keyword evidence="2" id="KW-0378">Hydrolase</keyword>
<evidence type="ECO:0000313" key="2">
    <source>
        <dbReference type="EMBL" id="MBE9067211.1"/>
    </source>
</evidence>
<dbReference type="GO" id="GO:0004519">
    <property type="term" value="F:endonuclease activity"/>
    <property type="evidence" value="ECO:0007669"/>
    <property type="project" value="UniProtKB-KW"/>
</dbReference>
<name>A0A928ZTE9_LEPEC</name>
<evidence type="ECO:0000259" key="1">
    <source>
        <dbReference type="Pfam" id="PF05685"/>
    </source>
</evidence>
<gene>
    <name evidence="2" type="ORF">IQ260_11140</name>
</gene>
<dbReference type="PANTHER" id="PTHR34107">
    <property type="entry name" value="SLL0198 PROTEIN-RELATED"/>
    <property type="match status" value="1"/>
</dbReference>
<dbReference type="InterPro" id="IPR012296">
    <property type="entry name" value="Nuclease_put_TT1808"/>
</dbReference>
<keyword evidence="2" id="KW-0540">Nuclease</keyword>
<dbReference type="RefSeq" id="WP_193993178.1">
    <property type="nucleotide sequence ID" value="NZ_JADEXP010000082.1"/>
</dbReference>
<protein>
    <submittedName>
        <fullName evidence="2">Uma2 family endonuclease</fullName>
    </submittedName>
</protein>
<dbReference type="Gene3D" id="3.90.1570.10">
    <property type="entry name" value="tt1808, chain A"/>
    <property type="match status" value="1"/>
</dbReference>
<reference evidence="2" key="1">
    <citation type="submission" date="2020-10" db="EMBL/GenBank/DDBJ databases">
        <authorList>
            <person name="Castelo-Branco R."/>
            <person name="Eusebio N."/>
            <person name="Adriana R."/>
            <person name="Vieira A."/>
            <person name="Brugerolle De Fraissinette N."/>
            <person name="Rezende De Castro R."/>
            <person name="Schneider M.P."/>
            <person name="Vasconcelos V."/>
            <person name="Leao P.N."/>
        </authorList>
    </citation>
    <scope>NUCLEOTIDE SEQUENCE</scope>
    <source>
        <strain evidence="2">LEGE 11479</strain>
    </source>
</reference>
<keyword evidence="2" id="KW-0255">Endonuclease</keyword>
<sequence>MVQAPTQSVTLKKFLELPETKPAREYINGLIFQKPMPQGKHSILQRELSFALTAAFRNERKDKQIAQAFPELRCTFGGRSIVPDIAVFLNQRIPQDPDGDVANAFNLHPDWTIEILSPNQSHTRVVRNILHCLDNGTEMGWLIDPDEFCLFVYDSDKSVQSFENTDITLPVPAFAQSLQLKVGDIFSWLKV</sequence>
<organism evidence="2 3">
    <name type="scientific">Leptolyngbya cf. ectocarpi LEGE 11479</name>
    <dbReference type="NCBI Taxonomy" id="1828722"/>
    <lineage>
        <taxon>Bacteria</taxon>
        <taxon>Bacillati</taxon>
        <taxon>Cyanobacteriota</taxon>
        <taxon>Cyanophyceae</taxon>
        <taxon>Leptolyngbyales</taxon>
        <taxon>Leptolyngbyaceae</taxon>
        <taxon>Leptolyngbya group</taxon>
        <taxon>Leptolyngbya</taxon>
    </lineage>
</organism>
<evidence type="ECO:0000313" key="3">
    <source>
        <dbReference type="Proteomes" id="UP000615026"/>
    </source>
</evidence>
<dbReference type="InterPro" id="IPR008538">
    <property type="entry name" value="Uma2"/>
</dbReference>
<dbReference type="SUPFAM" id="SSF52980">
    <property type="entry name" value="Restriction endonuclease-like"/>
    <property type="match status" value="1"/>
</dbReference>
<dbReference type="AlphaFoldDB" id="A0A928ZTE9"/>
<dbReference type="Proteomes" id="UP000615026">
    <property type="component" value="Unassembled WGS sequence"/>
</dbReference>
<feature type="domain" description="Putative restriction endonuclease" evidence="1">
    <location>
        <begin position="12"/>
        <end position="182"/>
    </location>
</feature>